<gene>
    <name evidence="1" type="ORF">GA0070610_2019</name>
</gene>
<dbReference type="Proteomes" id="UP000198251">
    <property type="component" value="Chromosome I"/>
</dbReference>
<proteinExistence type="predicted"/>
<dbReference type="SUPFAM" id="SSF56801">
    <property type="entry name" value="Acetyl-CoA synthetase-like"/>
    <property type="match status" value="1"/>
</dbReference>
<sequence>MSAFQSATGFRQSSFEGARSEIRFAYQNVPFYGKHLDDAGVTPDDVTTPEDLLRIPPTEKVHYRRDFPHGVLARGKTLQEPLTLKSQSSGTGGERLTTITHTYSLADRMRATLQANKVLRDALAACRPHRPARYAAPNCSDVECATPFTTMADRMLPDGTLVLPVAHDLLATPAHMVDQAIAEVEQFAPHWFYADATHLAFLVRQMRARHLPPPPVTAIALTYTLVTDVARRQIREYFGADVPMAEIVSMSELGWVTVECPMGRMHINDTRFFTEFLIGDRPAAPGQRAELVITSIGDRLLPHLRYRTGDIYQLGDGPCDCGSDLPLARHEGRYQSMVVITRGSRRVLVSPRDVNDAVAGDLPIDAYRLHQAGDGSLLFEYIVSDGADAGAALEGEVRRRLTALLGDDEPLSVEAVSYIPSQRSGKFASCTSDLAQRLGPEMVLDE</sequence>
<name>A0A1C5G9T3_MICEH</name>
<organism evidence="1 2">
    <name type="scientific">Micromonospora echinofusca</name>
    <dbReference type="NCBI Taxonomy" id="47858"/>
    <lineage>
        <taxon>Bacteria</taxon>
        <taxon>Bacillati</taxon>
        <taxon>Actinomycetota</taxon>
        <taxon>Actinomycetes</taxon>
        <taxon>Micromonosporales</taxon>
        <taxon>Micromonosporaceae</taxon>
        <taxon>Micromonospora</taxon>
    </lineage>
</organism>
<dbReference type="RefSeq" id="WP_088999755.1">
    <property type="nucleotide sequence ID" value="NZ_JBFAAC010000014.1"/>
</dbReference>
<protein>
    <submittedName>
        <fullName evidence="1">Phenylacetate-CoA ligase</fullName>
    </submittedName>
</protein>
<dbReference type="PANTHER" id="PTHR36932:SF1">
    <property type="entry name" value="CAPSULAR POLYSACCHARIDE BIOSYNTHESIS PROTEIN"/>
    <property type="match status" value="1"/>
</dbReference>
<dbReference type="Gene3D" id="3.40.50.12780">
    <property type="entry name" value="N-terminal domain of ligase-like"/>
    <property type="match status" value="1"/>
</dbReference>
<keyword evidence="1" id="KW-0436">Ligase</keyword>
<dbReference type="EMBL" id="LT607733">
    <property type="protein sequence ID" value="SCG15776.1"/>
    <property type="molecule type" value="Genomic_DNA"/>
</dbReference>
<keyword evidence="2" id="KW-1185">Reference proteome</keyword>
<dbReference type="InterPro" id="IPR053158">
    <property type="entry name" value="CapK_Type1_Caps_Biosynth"/>
</dbReference>
<evidence type="ECO:0000313" key="1">
    <source>
        <dbReference type="EMBL" id="SCG15776.1"/>
    </source>
</evidence>
<accession>A0A1C5G9T3</accession>
<dbReference type="PANTHER" id="PTHR36932">
    <property type="entry name" value="CAPSULAR POLYSACCHARIDE BIOSYNTHESIS PROTEIN"/>
    <property type="match status" value="1"/>
</dbReference>
<evidence type="ECO:0000313" key="2">
    <source>
        <dbReference type="Proteomes" id="UP000198251"/>
    </source>
</evidence>
<dbReference type="GeneID" id="95801837"/>
<reference evidence="1 2" key="1">
    <citation type="submission" date="2016-06" db="EMBL/GenBank/DDBJ databases">
        <authorList>
            <person name="Kjaerup R.B."/>
            <person name="Dalgaard T.S."/>
            <person name="Juul-Madsen H.R."/>
        </authorList>
    </citation>
    <scope>NUCLEOTIDE SEQUENCE [LARGE SCALE GENOMIC DNA]</scope>
    <source>
        <strain evidence="1 2">DSM 43913</strain>
    </source>
</reference>
<dbReference type="GO" id="GO:0016874">
    <property type="term" value="F:ligase activity"/>
    <property type="evidence" value="ECO:0007669"/>
    <property type="project" value="UniProtKB-KW"/>
</dbReference>
<dbReference type="InterPro" id="IPR042099">
    <property type="entry name" value="ANL_N_sf"/>
</dbReference>
<dbReference type="AlphaFoldDB" id="A0A1C5G9T3"/>